<organism evidence="3 4">
    <name type="scientific">Sphingobacterium mizutaii</name>
    <dbReference type="NCBI Taxonomy" id="1010"/>
    <lineage>
        <taxon>Bacteria</taxon>
        <taxon>Pseudomonadati</taxon>
        <taxon>Bacteroidota</taxon>
        <taxon>Sphingobacteriia</taxon>
        <taxon>Sphingobacteriales</taxon>
        <taxon>Sphingobacteriaceae</taxon>
        <taxon>Sphingobacterium</taxon>
    </lineage>
</organism>
<reference evidence="3 4" key="1">
    <citation type="submission" date="2017-06" db="EMBL/GenBank/DDBJ databases">
        <authorList>
            <consortium name="Pathogen Informatics"/>
        </authorList>
    </citation>
    <scope>NUCLEOTIDE SEQUENCE [LARGE SCALE GENOMIC DNA]</scope>
    <source>
        <strain evidence="3 4">NCTC12149</strain>
    </source>
</reference>
<feature type="transmembrane region" description="Helical" evidence="1">
    <location>
        <begin position="6"/>
        <end position="21"/>
    </location>
</feature>
<evidence type="ECO:0000313" key="3">
    <source>
        <dbReference type="EMBL" id="SNV56429.1"/>
    </source>
</evidence>
<sequence length="370" mass="43588">MAYLLALTIIQVLIIILYLKVKSIRDERGEIIRILMFTSLVVLLVKYLVSMIDPHIDLLFTATSSLCLVSLSSLYIRNIVLEIRTSGYLVLLAFFPFLLFYVFFFLYNIFSDQIKEGMIYDYLDFFNQRSRTILFAVTLIYDVYILWPFRKNLAKLSCSIDGQLGCALFFSKLFVLGIILFNGMFLENGLFLEFPDGLYTFLVLFSIFYYRYFRTVQLFFAYLLRSYGLVKNTRLEGPFRKDVDLIFYVTAIDQLMDQERLFKNPELKLSDIAKFLPLSDRELKEITKVYLKGNFDVYLNSKRIAYFMDKLGLADHDSALINKLLFESGFKSEYDFHRVFQKVNGCSVWKYLEQRNYAMEQSSISSTRYH</sequence>
<feature type="transmembrane region" description="Helical" evidence="1">
    <location>
        <begin position="88"/>
        <end position="110"/>
    </location>
</feature>
<feature type="transmembrane region" description="Helical" evidence="1">
    <location>
        <begin position="167"/>
        <end position="186"/>
    </location>
</feature>
<dbReference type="Gene3D" id="1.10.10.60">
    <property type="entry name" value="Homeodomain-like"/>
    <property type="match status" value="1"/>
</dbReference>
<keyword evidence="1" id="KW-0472">Membrane</keyword>
<dbReference type="GO" id="GO:0003700">
    <property type="term" value="F:DNA-binding transcription factor activity"/>
    <property type="evidence" value="ECO:0007669"/>
    <property type="project" value="InterPro"/>
</dbReference>
<feature type="transmembrane region" description="Helical" evidence="1">
    <location>
        <begin position="33"/>
        <end position="52"/>
    </location>
</feature>
<dbReference type="EMBL" id="LT906468">
    <property type="protein sequence ID" value="SNV56429.1"/>
    <property type="molecule type" value="Genomic_DNA"/>
</dbReference>
<dbReference type="GO" id="GO:0043565">
    <property type="term" value="F:sequence-specific DNA binding"/>
    <property type="evidence" value="ECO:0007669"/>
    <property type="project" value="InterPro"/>
</dbReference>
<gene>
    <name evidence="3" type="ORF">SAMEA4412673_03294</name>
</gene>
<proteinExistence type="predicted"/>
<accession>A0AAJ4XE73</accession>
<feature type="transmembrane region" description="Helical" evidence="1">
    <location>
        <begin position="198"/>
        <end position="224"/>
    </location>
</feature>
<dbReference type="AlphaFoldDB" id="A0AAJ4XE73"/>
<feature type="transmembrane region" description="Helical" evidence="1">
    <location>
        <begin position="130"/>
        <end position="147"/>
    </location>
</feature>
<dbReference type="KEGG" id="smiz:4412673_03294"/>
<keyword evidence="1" id="KW-1133">Transmembrane helix</keyword>
<keyword evidence="1" id="KW-0812">Transmembrane</keyword>
<feature type="transmembrane region" description="Helical" evidence="1">
    <location>
        <begin position="58"/>
        <end position="76"/>
    </location>
</feature>
<dbReference type="PROSITE" id="PS01124">
    <property type="entry name" value="HTH_ARAC_FAMILY_2"/>
    <property type="match status" value="1"/>
</dbReference>
<dbReference type="InterPro" id="IPR018060">
    <property type="entry name" value="HTH_AraC"/>
</dbReference>
<name>A0AAJ4XE73_9SPHI</name>
<feature type="domain" description="HTH araC/xylS-type" evidence="2">
    <location>
        <begin position="250"/>
        <end position="354"/>
    </location>
</feature>
<evidence type="ECO:0000313" key="4">
    <source>
        <dbReference type="Proteomes" id="UP000215355"/>
    </source>
</evidence>
<evidence type="ECO:0000256" key="1">
    <source>
        <dbReference type="SAM" id="Phobius"/>
    </source>
</evidence>
<protein>
    <recommendedName>
        <fullName evidence="2">HTH araC/xylS-type domain-containing protein</fullName>
    </recommendedName>
</protein>
<evidence type="ECO:0000259" key="2">
    <source>
        <dbReference type="PROSITE" id="PS01124"/>
    </source>
</evidence>
<dbReference type="Proteomes" id="UP000215355">
    <property type="component" value="Chromosome 1"/>
</dbReference>